<dbReference type="Proteomes" id="UP000301309">
    <property type="component" value="Unassembled WGS sequence"/>
</dbReference>
<evidence type="ECO:0000313" key="2">
    <source>
        <dbReference type="Proteomes" id="UP000301309"/>
    </source>
</evidence>
<dbReference type="SUPFAM" id="SSF51905">
    <property type="entry name" value="FAD/NAD(P)-binding domain"/>
    <property type="match status" value="1"/>
</dbReference>
<organism evidence="1 2">
    <name type="scientific">Streptomyces violaceusniger</name>
    <dbReference type="NCBI Taxonomy" id="68280"/>
    <lineage>
        <taxon>Bacteria</taxon>
        <taxon>Bacillati</taxon>
        <taxon>Actinomycetota</taxon>
        <taxon>Actinomycetes</taxon>
        <taxon>Kitasatosporales</taxon>
        <taxon>Streptomycetaceae</taxon>
        <taxon>Streptomyces</taxon>
        <taxon>Streptomyces violaceusniger group</taxon>
    </lineage>
</organism>
<dbReference type="EMBL" id="BJHW01000002">
    <property type="protein sequence ID" value="GDY59631.1"/>
    <property type="molecule type" value="Genomic_DNA"/>
</dbReference>
<dbReference type="InterPro" id="IPR036188">
    <property type="entry name" value="FAD/NAD-bd_sf"/>
</dbReference>
<comment type="caution">
    <text evidence="1">The sequence shown here is derived from an EMBL/GenBank/DDBJ whole genome shotgun (WGS) entry which is preliminary data.</text>
</comment>
<accession>A0A4D4LDH7</accession>
<sequence>MTRLRNGNEPAAKDRDTGTMRPLTHAVVLGGGLAGTLAAAALADHVDKVTIVERYHLPMGPGPRRGVPQARHAHLMWSGGVRAIESLLPGITRRWITAGARKVGVPNELVSLSAQGWMRRGPQMQFLIICSRDLLDWVVRDQVLANNRITLAPPGRAVALLGSASRVTGVRVRNEQNDQETQLHADFVVDATGRTSQASQWLVSLGLTTPAEKTVDSGLTYATRLFHVPKGTPTDFPLINVQADHRAARPGQTATLIPIENHRWLVTLSGTRGGEPSTDAPRFVDFARSVRHPIVGDLIASAHPDGPVYGSHSTANRRWYFERLHQWPDGFIVIGDAVATYNPIYGHGMSVAAHGAVALHRGLARHAMRPGTARRIQRAIASTTEGAWTTATSQDMLYPLAVGAQPTVTARLLQRYVDRLVKTASDRPAAAEALYSAFTLSKPMAHLVSPKAILATCLGPVRPTLSNPPLSGEYYSSRDLHP</sequence>
<protein>
    <submittedName>
        <fullName evidence="1">Uncharacterized protein</fullName>
    </submittedName>
</protein>
<name>A0A4D4LDH7_STRVO</name>
<dbReference type="PANTHER" id="PTHR43422">
    <property type="entry name" value="THIAMINE THIAZOLE SYNTHASE"/>
    <property type="match status" value="1"/>
</dbReference>
<proteinExistence type="predicted"/>
<dbReference type="GO" id="GO:0071949">
    <property type="term" value="F:FAD binding"/>
    <property type="evidence" value="ECO:0007669"/>
    <property type="project" value="InterPro"/>
</dbReference>
<dbReference type="PANTHER" id="PTHR43422:SF3">
    <property type="entry name" value="THIAMINE THIAZOLE SYNTHASE"/>
    <property type="match status" value="1"/>
</dbReference>
<evidence type="ECO:0000313" key="1">
    <source>
        <dbReference type="EMBL" id="GDY59631.1"/>
    </source>
</evidence>
<reference evidence="1 2" key="1">
    <citation type="journal article" date="2020" name="Int. J. Syst. Evol. Microbiol.">
        <title>Reclassification of Streptomyces castelarensis and Streptomyces sporoclivatus as later heterotypic synonyms of Streptomyces antimycoticus.</title>
        <authorList>
            <person name="Komaki H."/>
            <person name="Tamura T."/>
        </authorList>
    </citation>
    <scope>NUCLEOTIDE SEQUENCE [LARGE SCALE GENOMIC DNA]</scope>
    <source>
        <strain evidence="1 2">NBRC 13459</strain>
    </source>
</reference>
<dbReference type="Pfam" id="PF12831">
    <property type="entry name" value="FAD_oxidored"/>
    <property type="match status" value="1"/>
</dbReference>
<gene>
    <name evidence="1" type="ORF">SVIO_102540</name>
</gene>
<dbReference type="AlphaFoldDB" id="A0A4D4LDH7"/>
<dbReference type="Gene3D" id="3.50.50.60">
    <property type="entry name" value="FAD/NAD(P)-binding domain"/>
    <property type="match status" value="1"/>
</dbReference>
<keyword evidence="2" id="KW-1185">Reference proteome</keyword>